<keyword evidence="7" id="KW-1185">Reference proteome</keyword>
<dbReference type="Gene3D" id="3.90.220.20">
    <property type="entry name" value="DNA methylase specificity domains"/>
    <property type="match status" value="2"/>
</dbReference>
<evidence type="ECO:0000259" key="5">
    <source>
        <dbReference type="Pfam" id="PF01420"/>
    </source>
</evidence>
<proteinExistence type="inferred from homology"/>
<dbReference type="AlphaFoldDB" id="A0A7D7U5J6"/>
<keyword evidence="6" id="KW-0540">Nuclease</keyword>
<dbReference type="CDD" id="cd17291">
    <property type="entry name" value="RMtype1_S_MgeORF438P-TRD-CR_like"/>
    <property type="match status" value="1"/>
</dbReference>
<dbReference type="InterPro" id="IPR051212">
    <property type="entry name" value="Type-I_RE_S_subunit"/>
</dbReference>
<dbReference type="GO" id="GO:0004519">
    <property type="term" value="F:endonuclease activity"/>
    <property type="evidence" value="ECO:0007669"/>
    <property type="project" value="UniProtKB-KW"/>
</dbReference>
<comment type="subunit">
    <text evidence="4">The methyltransferase is composed of M and S polypeptides.</text>
</comment>
<evidence type="ECO:0000256" key="2">
    <source>
        <dbReference type="ARBA" id="ARBA00022747"/>
    </source>
</evidence>
<organism evidence="6 7">
    <name type="scientific">Mycoplasma tullyi</name>
    <dbReference type="NCBI Taxonomy" id="1612150"/>
    <lineage>
        <taxon>Bacteria</taxon>
        <taxon>Bacillati</taxon>
        <taxon>Mycoplasmatota</taxon>
        <taxon>Mollicutes</taxon>
        <taxon>Mycoplasmataceae</taxon>
        <taxon>Mycoplasma</taxon>
    </lineage>
</organism>
<evidence type="ECO:0000313" key="7">
    <source>
        <dbReference type="Proteomes" id="UP000514704"/>
    </source>
</evidence>
<sequence>MNKIQQLISELCPDGVEYKTLGEICNVTKGKQLNRENLLKEGLIPVINGGISPSGYINEGFNFDKNHITISQGGASAGYIQWMDVPFFAGAHCFVLTNVSIYDRYLYYFLKSKQEYIMNLKYGSGIPALDKKTVLNIEVAVPLIKVQEEIVKILDSFSELNLRSNQYVYYRDKLLSFEQDKELKVKKLGEIFSVDNVGIEKKIIHGERYVKIINYMDVFENKTLKKSDLRMMVTATKSEISKCNVLKNDVFITPASEIRNEICVASTVLEDMSNVLYSDDIMRLRPFEPDYFVSKFVTYYFDSPQARKEIEKHANGSQWFWIKKSFLENFEIKVPSSKIVKKIVSFLDNFEEICSDLNIELPKEIELRNKQYEYYKDQIFNYLNTGQVDGTVERDLIRLFVYIFNQIQVT</sequence>
<keyword evidence="6" id="KW-0255">Endonuclease</keyword>
<dbReference type="GO" id="GO:0003677">
    <property type="term" value="F:DNA binding"/>
    <property type="evidence" value="ECO:0007669"/>
    <property type="project" value="UniProtKB-KW"/>
</dbReference>
<dbReference type="PANTHER" id="PTHR43140:SF1">
    <property type="entry name" value="TYPE I RESTRICTION ENZYME ECOKI SPECIFICITY SUBUNIT"/>
    <property type="match status" value="1"/>
</dbReference>
<reference evidence="6 7" key="1">
    <citation type="journal article" date="2017" name="Int. J. Syst. Evol. Microbiol.">
        <title>Mycoplasma tullyi sp. nov., isolated from penguins of the genus Spheniscus.</title>
        <authorList>
            <person name="Yavari C.A."/>
            <person name="Ramirez A.S."/>
            <person name="Nicholas R.A.J."/>
            <person name="Radford A.D."/>
            <person name="Darby A.C."/>
            <person name="Bradbury J.M."/>
        </authorList>
    </citation>
    <scope>NUCLEOTIDE SEQUENCE [LARGE SCALE GENOMIC DNA]</scope>
    <source>
        <strain evidence="6 7">56A97T</strain>
    </source>
</reference>
<evidence type="ECO:0000256" key="1">
    <source>
        <dbReference type="ARBA" id="ARBA00010923"/>
    </source>
</evidence>
<comment type="similarity">
    <text evidence="1">Belongs to the type-I restriction system S methylase family.</text>
</comment>
<protein>
    <submittedName>
        <fullName evidence="6">Restriction endonuclease subunit S</fullName>
    </submittedName>
</protein>
<keyword evidence="2" id="KW-0680">Restriction system</keyword>
<gene>
    <name evidence="6" type="ORF">H3143_01650</name>
</gene>
<dbReference type="Proteomes" id="UP000514704">
    <property type="component" value="Chromosome"/>
</dbReference>
<evidence type="ECO:0000313" key="6">
    <source>
        <dbReference type="EMBL" id="QMT98810.1"/>
    </source>
</evidence>
<keyword evidence="6" id="KW-0378">Hydrolase</keyword>
<dbReference type="REBASE" id="436120">
    <property type="entry name" value="S.Mte97TORF1650P"/>
</dbReference>
<dbReference type="InterPro" id="IPR000055">
    <property type="entry name" value="Restrct_endonuc_typeI_TRD"/>
</dbReference>
<dbReference type="InterPro" id="IPR044946">
    <property type="entry name" value="Restrct_endonuc_typeI_TRD_sf"/>
</dbReference>
<dbReference type="EMBL" id="CP059674">
    <property type="protein sequence ID" value="QMT98810.1"/>
    <property type="molecule type" value="Genomic_DNA"/>
</dbReference>
<name>A0A7D7U5J6_9MOLU</name>
<dbReference type="RefSeq" id="WP_182079083.1">
    <property type="nucleotide sequence ID" value="NZ_CP059674.1"/>
</dbReference>
<feature type="domain" description="Type I restriction modification DNA specificity" evidence="5">
    <location>
        <begin position="181"/>
        <end position="366"/>
    </location>
</feature>
<dbReference type="SUPFAM" id="SSF116734">
    <property type="entry name" value="DNA methylase specificity domain"/>
    <property type="match status" value="2"/>
</dbReference>
<dbReference type="GO" id="GO:0009307">
    <property type="term" value="P:DNA restriction-modification system"/>
    <property type="evidence" value="ECO:0007669"/>
    <property type="project" value="UniProtKB-KW"/>
</dbReference>
<accession>A0A7D7U5J6</accession>
<dbReference type="PANTHER" id="PTHR43140">
    <property type="entry name" value="TYPE-1 RESTRICTION ENZYME ECOKI SPECIFICITY PROTEIN"/>
    <property type="match status" value="1"/>
</dbReference>
<feature type="domain" description="Type I restriction modification DNA specificity" evidence="5">
    <location>
        <begin position="13"/>
        <end position="159"/>
    </location>
</feature>
<dbReference type="Pfam" id="PF01420">
    <property type="entry name" value="Methylase_S"/>
    <property type="match status" value="2"/>
</dbReference>
<evidence type="ECO:0000256" key="3">
    <source>
        <dbReference type="ARBA" id="ARBA00023125"/>
    </source>
</evidence>
<evidence type="ECO:0000256" key="4">
    <source>
        <dbReference type="ARBA" id="ARBA00038652"/>
    </source>
</evidence>
<keyword evidence="3" id="KW-0238">DNA-binding</keyword>
<dbReference type="KEGG" id="mtuy:H3143_01650"/>